<evidence type="ECO:0000313" key="15">
    <source>
        <dbReference type="Proteomes" id="UP000319852"/>
    </source>
</evidence>
<evidence type="ECO:0000259" key="13">
    <source>
        <dbReference type="PROSITE" id="PS51352"/>
    </source>
</evidence>
<organism evidence="14 15">
    <name type="scientific">Adhaeretor mobilis</name>
    <dbReference type="NCBI Taxonomy" id="1930276"/>
    <lineage>
        <taxon>Bacteria</taxon>
        <taxon>Pseudomonadati</taxon>
        <taxon>Planctomycetota</taxon>
        <taxon>Planctomycetia</taxon>
        <taxon>Pirellulales</taxon>
        <taxon>Lacipirellulaceae</taxon>
        <taxon>Adhaeretor</taxon>
    </lineage>
</organism>
<keyword evidence="15" id="KW-1185">Reference proteome</keyword>
<keyword evidence="7" id="KW-0676">Redox-active center</keyword>
<evidence type="ECO:0000256" key="1">
    <source>
        <dbReference type="ARBA" id="ARBA00003330"/>
    </source>
</evidence>
<dbReference type="Proteomes" id="UP000319852">
    <property type="component" value="Chromosome"/>
</dbReference>
<dbReference type="KEGG" id="amob:HG15A2_46380"/>
<dbReference type="GO" id="GO:0008379">
    <property type="term" value="F:thioredoxin peroxidase activity"/>
    <property type="evidence" value="ECO:0007669"/>
    <property type="project" value="TreeGrafter"/>
</dbReference>
<comment type="similarity">
    <text evidence="9">Belongs to the peroxiredoxin family. BCP/PrxQ subfamily.</text>
</comment>
<keyword evidence="4" id="KW-0049">Antioxidant</keyword>
<dbReference type="GO" id="GO:0034599">
    <property type="term" value="P:cellular response to oxidative stress"/>
    <property type="evidence" value="ECO:0007669"/>
    <property type="project" value="TreeGrafter"/>
</dbReference>
<dbReference type="InterPro" id="IPR000866">
    <property type="entry name" value="AhpC/TSA"/>
</dbReference>
<dbReference type="GO" id="GO:0005737">
    <property type="term" value="C:cytoplasm"/>
    <property type="evidence" value="ECO:0007669"/>
    <property type="project" value="TreeGrafter"/>
</dbReference>
<sequence>MKFHQRHPDHSHPDHSHPVKALLIGLLVLFCAGCQEPIPQPPPAEETIADPISAEEVMEKKTDRDDQADSVEKSQEDDAPSAESTDALPNLSEKLAARKAGFAQKAPEEIRKIYADGMQQVANSGITESAKQVGDSAPGGELKSPAEETVELSSLWAEGPVVLVWYRGGWCPYCNLQLEAMQSSLPTIKRLGAKVVALTPELPPKAAATQEKLRIGFQVLSDPGNELARKFGLVYKLPPEVAEKYKERGTLEEYNGDDSYELPLSAVYIVDTEGKIRYAFLDADYTKRAEPADIVAALQAL</sequence>
<dbReference type="EC" id="1.11.1.24" evidence="2"/>
<evidence type="ECO:0000256" key="2">
    <source>
        <dbReference type="ARBA" id="ARBA00013017"/>
    </source>
</evidence>
<evidence type="ECO:0000256" key="5">
    <source>
        <dbReference type="ARBA" id="ARBA00023002"/>
    </source>
</evidence>
<proteinExistence type="inferred from homology"/>
<accession>A0A517N2D4</accession>
<evidence type="ECO:0000256" key="8">
    <source>
        <dbReference type="ARBA" id="ARBA00032824"/>
    </source>
</evidence>
<evidence type="ECO:0000256" key="11">
    <source>
        <dbReference type="ARBA" id="ARBA00049091"/>
    </source>
</evidence>
<comment type="function">
    <text evidence="1">Thiol-specific peroxidase that catalyzes the reduction of hydrogen peroxide and organic hydroperoxides to water and alcohols, respectively. Plays a role in cell protection against oxidative stress by detoxifying peroxides and as sensor of hydrogen peroxide-mediated signaling events.</text>
</comment>
<evidence type="ECO:0000256" key="10">
    <source>
        <dbReference type="ARBA" id="ARBA00042639"/>
    </source>
</evidence>
<dbReference type="InterPro" id="IPR013766">
    <property type="entry name" value="Thioredoxin_domain"/>
</dbReference>
<dbReference type="CDD" id="cd02970">
    <property type="entry name" value="PRX_like2"/>
    <property type="match status" value="1"/>
</dbReference>
<reference evidence="14 15" key="1">
    <citation type="submission" date="2019-02" db="EMBL/GenBank/DDBJ databases">
        <title>Deep-cultivation of Planctomycetes and their phenomic and genomic characterization uncovers novel biology.</title>
        <authorList>
            <person name="Wiegand S."/>
            <person name="Jogler M."/>
            <person name="Boedeker C."/>
            <person name="Pinto D."/>
            <person name="Vollmers J."/>
            <person name="Rivas-Marin E."/>
            <person name="Kohn T."/>
            <person name="Peeters S.H."/>
            <person name="Heuer A."/>
            <person name="Rast P."/>
            <person name="Oberbeckmann S."/>
            <person name="Bunk B."/>
            <person name="Jeske O."/>
            <person name="Meyerdierks A."/>
            <person name="Storesund J.E."/>
            <person name="Kallscheuer N."/>
            <person name="Luecker S."/>
            <person name="Lage O.M."/>
            <person name="Pohl T."/>
            <person name="Merkel B.J."/>
            <person name="Hornburger P."/>
            <person name="Mueller R.-W."/>
            <person name="Bruemmer F."/>
            <person name="Labrenz M."/>
            <person name="Spormann A.M."/>
            <person name="Op den Camp H."/>
            <person name="Overmann J."/>
            <person name="Amann R."/>
            <person name="Jetten M.S.M."/>
            <person name="Mascher T."/>
            <person name="Medema M.H."/>
            <person name="Devos D.P."/>
            <person name="Kaster A.-K."/>
            <person name="Ovreas L."/>
            <person name="Rohde M."/>
            <person name="Galperin M.Y."/>
            <person name="Jogler C."/>
        </authorList>
    </citation>
    <scope>NUCLEOTIDE SEQUENCE [LARGE SCALE GENOMIC DNA]</scope>
    <source>
        <strain evidence="14 15">HG15A2</strain>
    </source>
</reference>
<dbReference type="EMBL" id="CP036263">
    <property type="protein sequence ID" value="QDT01296.1"/>
    <property type="molecule type" value="Genomic_DNA"/>
</dbReference>
<keyword evidence="5 14" id="KW-0560">Oxidoreductase</keyword>
<feature type="region of interest" description="Disordered" evidence="12">
    <location>
        <begin position="39"/>
        <end position="89"/>
    </location>
</feature>
<dbReference type="PANTHER" id="PTHR42801">
    <property type="entry name" value="THIOREDOXIN-DEPENDENT PEROXIDE REDUCTASE"/>
    <property type="match status" value="1"/>
</dbReference>
<dbReference type="RefSeq" id="WP_246117826.1">
    <property type="nucleotide sequence ID" value="NZ_CP036263.1"/>
</dbReference>
<evidence type="ECO:0000256" key="4">
    <source>
        <dbReference type="ARBA" id="ARBA00022862"/>
    </source>
</evidence>
<keyword evidence="3 14" id="KW-0575">Peroxidase</keyword>
<dbReference type="InterPro" id="IPR036249">
    <property type="entry name" value="Thioredoxin-like_sf"/>
</dbReference>
<dbReference type="PANTHER" id="PTHR42801:SF7">
    <property type="entry name" value="SLL1159 PROTEIN"/>
    <property type="match status" value="1"/>
</dbReference>
<dbReference type="PROSITE" id="PS51352">
    <property type="entry name" value="THIOREDOXIN_2"/>
    <property type="match status" value="1"/>
</dbReference>
<name>A0A517N2D4_9BACT</name>
<dbReference type="Gene3D" id="3.40.30.10">
    <property type="entry name" value="Glutaredoxin"/>
    <property type="match status" value="1"/>
</dbReference>
<dbReference type="InterPro" id="IPR050924">
    <property type="entry name" value="Peroxiredoxin_BCP/PrxQ"/>
</dbReference>
<comment type="catalytic activity">
    <reaction evidence="11">
        <text>a hydroperoxide + [thioredoxin]-dithiol = an alcohol + [thioredoxin]-disulfide + H2O</text>
        <dbReference type="Rhea" id="RHEA:62620"/>
        <dbReference type="Rhea" id="RHEA-COMP:10698"/>
        <dbReference type="Rhea" id="RHEA-COMP:10700"/>
        <dbReference type="ChEBI" id="CHEBI:15377"/>
        <dbReference type="ChEBI" id="CHEBI:29950"/>
        <dbReference type="ChEBI" id="CHEBI:30879"/>
        <dbReference type="ChEBI" id="CHEBI:35924"/>
        <dbReference type="ChEBI" id="CHEBI:50058"/>
        <dbReference type="EC" id="1.11.1.24"/>
    </reaction>
</comment>
<dbReference type="Pfam" id="PF00578">
    <property type="entry name" value="AhpC-TSA"/>
    <property type="match status" value="1"/>
</dbReference>
<keyword evidence="6" id="KW-1015">Disulfide bond</keyword>
<evidence type="ECO:0000256" key="7">
    <source>
        <dbReference type="ARBA" id="ARBA00023284"/>
    </source>
</evidence>
<dbReference type="GO" id="GO:0045454">
    <property type="term" value="P:cell redox homeostasis"/>
    <property type="evidence" value="ECO:0007669"/>
    <property type="project" value="TreeGrafter"/>
</dbReference>
<evidence type="ECO:0000256" key="3">
    <source>
        <dbReference type="ARBA" id="ARBA00022559"/>
    </source>
</evidence>
<dbReference type="AlphaFoldDB" id="A0A517N2D4"/>
<evidence type="ECO:0000313" key="14">
    <source>
        <dbReference type="EMBL" id="QDT01296.1"/>
    </source>
</evidence>
<evidence type="ECO:0000256" key="12">
    <source>
        <dbReference type="SAM" id="MobiDB-lite"/>
    </source>
</evidence>
<feature type="compositionally biased region" description="Basic and acidic residues" evidence="12">
    <location>
        <begin position="57"/>
        <end position="76"/>
    </location>
</feature>
<evidence type="ECO:0000256" key="6">
    <source>
        <dbReference type="ARBA" id="ARBA00023157"/>
    </source>
</evidence>
<evidence type="ECO:0000256" key="9">
    <source>
        <dbReference type="ARBA" id="ARBA00038489"/>
    </source>
</evidence>
<feature type="domain" description="Thioredoxin" evidence="13">
    <location>
        <begin position="131"/>
        <end position="301"/>
    </location>
</feature>
<protein>
    <recommendedName>
        <fullName evidence="2">thioredoxin-dependent peroxiredoxin</fullName>
        <ecNumber evidence="2">1.11.1.24</ecNumber>
    </recommendedName>
    <alternativeName>
        <fullName evidence="8">Thioredoxin peroxidase</fullName>
    </alternativeName>
    <alternativeName>
        <fullName evidence="10">Thioredoxin-dependent peroxiredoxin Bcp</fullName>
    </alternativeName>
</protein>
<gene>
    <name evidence="14" type="primary">bcp_4</name>
    <name evidence="14" type="ORF">HG15A2_46380</name>
</gene>
<dbReference type="SUPFAM" id="SSF52833">
    <property type="entry name" value="Thioredoxin-like"/>
    <property type="match status" value="1"/>
</dbReference>